<name>D2R9D1_PIRSD</name>
<dbReference type="AlphaFoldDB" id="D2R9D1"/>
<protein>
    <recommendedName>
        <fullName evidence="2 10">FAD:protein FMN transferase</fullName>
        <ecNumber evidence="1 10">2.7.1.180</ecNumber>
    </recommendedName>
    <alternativeName>
        <fullName evidence="8 10">Flavin transferase</fullName>
    </alternativeName>
</protein>
<comment type="cofactor">
    <cofactor evidence="11">
        <name>Mg(2+)</name>
        <dbReference type="ChEBI" id="CHEBI:18420"/>
    </cofactor>
    <cofactor evidence="11">
        <name>Mn(2+)</name>
        <dbReference type="ChEBI" id="CHEBI:29035"/>
    </cofactor>
    <text evidence="11">Magnesium. Can also use manganese.</text>
</comment>
<dbReference type="InterPro" id="IPR003374">
    <property type="entry name" value="ApbE-like_sf"/>
</dbReference>
<keyword evidence="7 10" id="KW-0460">Magnesium</keyword>
<evidence type="ECO:0000256" key="1">
    <source>
        <dbReference type="ARBA" id="ARBA00011955"/>
    </source>
</evidence>
<sequence precursor="true">MRLAFPFTKVFLVARITRNIAAMGTLFELLLLGDDTEHLTDVAEASIAELKRVEQLISRYDPRSEISRINRDAAAQSVQVDREVWELIELGASAWETTGGAFDLTASTPASDQPVPVSFAQVSLDDVHRRVAFSRSDVKLDLGAIGKGYALDRVKQLLLEYGVKQAFVHGGSSSVTAIGGGPQGTGWQIELAVNWQDAPGGLATLSLKDVSLSCSDSHSSETAVSDIIDPSTSAPIGEPRACFCTGPSGVECEAFSTAAIVMGRDRTKELLREIAPTTLASVGWIDQSSGGATLTWLRGGPSR</sequence>
<keyword evidence="5 10" id="KW-0479">Metal-binding</keyword>
<evidence type="ECO:0000313" key="12">
    <source>
        <dbReference type="EMBL" id="ADB17681.1"/>
    </source>
</evidence>
<dbReference type="EMBL" id="CP001848">
    <property type="protein sequence ID" value="ADB17681.1"/>
    <property type="molecule type" value="Genomic_DNA"/>
</dbReference>
<dbReference type="HOGENOM" id="CLU_044403_2_1_0"/>
<evidence type="ECO:0000256" key="5">
    <source>
        <dbReference type="ARBA" id="ARBA00022723"/>
    </source>
</evidence>
<organism evidence="12 13">
    <name type="scientific">Pirellula staleyi (strain ATCC 27377 / DSM 6068 / ICPB 4128)</name>
    <name type="common">Pirella staleyi</name>
    <dbReference type="NCBI Taxonomy" id="530564"/>
    <lineage>
        <taxon>Bacteria</taxon>
        <taxon>Pseudomonadati</taxon>
        <taxon>Planctomycetota</taxon>
        <taxon>Planctomycetia</taxon>
        <taxon>Pirellulales</taxon>
        <taxon>Pirellulaceae</taxon>
        <taxon>Pirellula</taxon>
    </lineage>
</organism>
<gene>
    <name evidence="12" type="ordered locus">Psta_3016</name>
</gene>
<dbReference type="GO" id="GO:0016740">
    <property type="term" value="F:transferase activity"/>
    <property type="evidence" value="ECO:0007669"/>
    <property type="project" value="UniProtKB-UniRule"/>
</dbReference>
<keyword evidence="12" id="KW-0449">Lipoprotein</keyword>
<dbReference type="eggNOG" id="COG1477">
    <property type="taxonomic scope" value="Bacteria"/>
</dbReference>
<accession>D2R9D1</accession>
<evidence type="ECO:0000256" key="7">
    <source>
        <dbReference type="ARBA" id="ARBA00022842"/>
    </source>
</evidence>
<feature type="binding site" evidence="11">
    <location>
        <position position="144"/>
    </location>
    <ligand>
        <name>Mg(2+)</name>
        <dbReference type="ChEBI" id="CHEBI:18420"/>
    </ligand>
</feature>
<dbReference type="KEGG" id="psl:Psta_3016"/>
<dbReference type="PIRSF" id="PIRSF006268">
    <property type="entry name" value="ApbE"/>
    <property type="match status" value="1"/>
</dbReference>
<dbReference type="STRING" id="530564.Psta_3016"/>
<dbReference type="Gene3D" id="3.10.520.10">
    <property type="entry name" value="ApbE-like domains"/>
    <property type="match status" value="1"/>
</dbReference>
<comment type="similarity">
    <text evidence="10">Belongs to the ApbE family.</text>
</comment>
<dbReference type="SUPFAM" id="SSF143631">
    <property type="entry name" value="ApbE-like"/>
    <property type="match status" value="1"/>
</dbReference>
<reference evidence="12 13" key="1">
    <citation type="journal article" date="2009" name="Stand. Genomic Sci.">
        <title>Complete genome sequence of Pirellula staleyi type strain (ATCC 27377).</title>
        <authorList>
            <person name="Clum A."/>
            <person name="Tindall B.J."/>
            <person name="Sikorski J."/>
            <person name="Ivanova N."/>
            <person name="Mavrommatis K."/>
            <person name="Lucas S."/>
            <person name="Glavina del Rio T."/>
            <person name="Nolan M."/>
            <person name="Chen F."/>
            <person name="Tice H."/>
            <person name="Pitluck S."/>
            <person name="Cheng J.F."/>
            <person name="Chertkov O."/>
            <person name="Brettin T."/>
            <person name="Han C."/>
            <person name="Detter J.C."/>
            <person name="Kuske C."/>
            <person name="Bruce D."/>
            <person name="Goodwin L."/>
            <person name="Ovchinikova G."/>
            <person name="Pati A."/>
            <person name="Mikhailova N."/>
            <person name="Chen A."/>
            <person name="Palaniappan K."/>
            <person name="Land M."/>
            <person name="Hauser L."/>
            <person name="Chang Y.J."/>
            <person name="Jeffries C.D."/>
            <person name="Chain P."/>
            <person name="Rohde M."/>
            <person name="Goker M."/>
            <person name="Bristow J."/>
            <person name="Eisen J.A."/>
            <person name="Markowitz V."/>
            <person name="Hugenholtz P."/>
            <person name="Kyrpides N.C."/>
            <person name="Klenk H.P."/>
            <person name="Lapidus A."/>
        </authorList>
    </citation>
    <scope>NUCLEOTIDE SEQUENCE [LARGE SCALE GENOMIC DNA]</scope>
    <source>
        <strain evidence="13">ATCC 27377 / DSM 6068 / ICPB 4128</strain>
    </source>
</reference>
<proteinExistence type="inferred from homology"/>
<feature type="binding site" evidence="11">
    <location>
        <position position="257"/>
    </location>
    <ligand>
        <name>Mg(2+)</name>
        <dbReference type="ChEBI" id="CHEBI:18420"/>
    </ligand>
</feature>
<dbReference type="PANTHER" id="PTHR30040">
    <property type="entry name" value="THIAMINE BIOSYNTHESIS LIPOPROTEIN APBE"/>
    <property type="match status" value="1"/>
</dbReference>
<dbReference type="Pfam" id="PF02424">
    <property type="entry name" value="ApbE"/>
    <property type="match status" value="1"/>
</dbReference>
<evidence type="ECO:0000256" key="4">
    <source>
        <dbReference type="ARBA" id="ARBA00022679"/>
    </source>
</evidence>
<evidence type="ECO:0000256" key="10">
    <source>
        <dbReference type="PIRNR" id="PIRNR006268"/>
    </source>
</evidence>
<evidence type="ECO:0000313" key="13">
    <source>
        <dbReference type="Proteomes" id="UP000001887"/>
    </source>
</evidence>
<comment type="catalytic activity">
    <reaction evidence="9 10">
        <text>L-threonyl-[protein] + FAD = FMN-L-threonyl-[protein] + AMP + H(+)</text>
        <dbReference type="Rhea" id="RHEA:36847"/>
        <dbReference type="Rhea" id="RHEA-COMP:11060"/>
        <dbReference type="Rhea" id="RHEA-COMP:11061"/>
        <dbReference type="ChEBI" id="CHEBI:15378"/>
        <dbReference type="ChEBI" id="CHEBI:30013"/>
        <dbReference type="ChEBI" id="CHEBI:57692"/>
        <dbReference type="ChEBI" id="CHEBI:74257"/>
        <dbReference type="ChEBI" id="CHEBI:456215"/>
        <dbReference type="EC" id="2.7.1.180"/>
    </reaction>
</comment>
<keyword evidence="3 10" id="KW-0285">Flavoprotein</keyword>
<evidence type="ECO:0000256" key="6">
    <source>
        <dbReference type="ARBA" id="ARBA00022827"/>
    </source>
</evidence>
<evidence type="ECO:0000256" key="2">
    <source>
        <dbReference type="ARBA" id="ARBA00016337"/>
    </source>
</evidence>
<dbReference type="EC" id="2.7.1.180" evidence="1 10"/>
<dbReference type="GO" id="GO:0046872">
    <property type="term" value="F:metal ion binding"/>
    <property type="evidence" value="ECO:0007669"/>
    <property type="project" value="UniProtKB-UniRule"/>
</dbReference>
<dbReference type="PANTHER" id="PTHR30040:SF2">
    <property type="entry name" value="FAD:PROTEIN FMN TRANSFERASE"/>
    <property type="match status" value="1"/>
</dbReference>
<evidence type="ECO:0000256" key="8">
    <source>
        <dbReference type="ARBA" id="ARBA00031306"/>
    </source>
</evidence>
<evidence type="ECO:0000256" key="11">
    <source>
        <dbReference type="PIRSR" id="PIRSR006268-2"/>
    </source>
</evidence>
<dbReference type="Proteomes" id="UP000001887">
    <property type="component" value="Chromosome"/>
</dbReference>
<evidence type="ECO:0000256" key="3">
    <source>
        <dbReference type="ARBA" id="ARBA00022630"/>
    </source>
</evidence>
<evidence type="ECO:0000256" key="9">
    <source>
        <dbReference type="ARBA" id="ARBA00048540"/>
    </source>
</evidence>
<keyword evidence="4 10" id="KW-0808">Transferase</keyword>
<dbReference type="InterPro" id="IPR024932">
    <property type="entry name" value="ApbE"/>
</dbReference>
<keyword evidence="13" id="KW-1185">Reference proteome</keyword>
<keyword evidence="6 10" id="KW-0274">FAD</keyword>